<dbReference type="EMBL" id="FWXW01000001">
    <property type="protein sequence ID" value="SMC37941.1"/>
    <property type="molecule type" value="Genomic_DNA"/>
</dbReference>
<accession>A0A1W1YQ67</accession>
<keyword evidence="6" id="KW-1185">Reference proteome</keyword>
<sequence>MKIVSAREAANLLKTGMTVATEGFLGIQVADEIFLGIRERFLEEGLPRDLTLFHIASQGDFSNEKGLCRLAEEGLLKRVIGAHFNTMPKLRDMLSENKIEGFNLPQGVISHMMRDIAAHKPGTITHVGLKTFVDPRLEGAKVNQKARDSGYDPVELIHLGGKEYLWYKPVRPDACILRGSYADERGNISFEKEVATLSTVSVAQATRNSGGIVIVQVERIVGAGTLDPKLVKIPGIYVDYVVVARPENHRQTYAVDYDPAFTGHIRVPVSSIPPLKLDERKVIARRAAMELVPRAVVNLGVGMPEGVAIVATEEGIAHHMNLTVESGPVGGVPAGGGSFGAATNPEAILDQGYQFDFYDGGGIDVAFLGIGQCDAKGNINVSRFGTRSPGCGGFINITQNSKKVVFCGNFTAGGVQLEIGNGKLTIRKEGKVHKFIPAVEQITFSGEYAKEVAQPVVYITERAVFEMKPEGFALTEIAPGIDLQKDVLDQMDFQPIIAKELKRMDERIFREEKMGITLI</sequence>
<name>A0A1W1YQ67_9FIRM</name>
<keyword evidence="2 3" id="KW-0808">Transferase</keyword>
<dbReference type="GO" id="GO:0008410">
    <property type="term" value="F:CoA-transferase activity"/>
    <property type="evidence" value="ECO:0007669"/>
    <property type="project" value="InterPro"/>
</dbReference>
<evidence type="ECO:0000256" key="4">
    <source>
        <dbReference type="PIRSR" id="PIRSR000858-1"/>
    </source>
</evidence>
<evidence type="ECO:0000256" key="1">
    <source>
        <dbReference type="ARBA" id="ARBA00007154"/>
    </source>
</evidence>
<feature type="active site" description="5-glutamyl coenzyme A thioester intermediate" evidence="4">
    <location>
        <position position="325"/>
    </location>
</feature>
<dbReference type="Pfam" id="PF01144">
    <property type="entry name" value="CoA_trans"/>
    <property type="match status" value="1"/>
</dbReference>
<gene>
    <name evidence="5" type="ORF">SAMN02745168_0578</name>
</gene>
<evidence type="ECO:0000256" key="3">
    <source>
        <dbReference type="PIRNR" id="PIRNR000858"/>
    </source>
</evidence>
<dbReference type="InterPro" id="IPR037171">
    <property type="entry name" value="NagB/RpiA_transferase-like"/>
</dbReference>
<organism evidence="5 6">
    <name type="scientific">Papillibacter cinnamivorans DSM 12816</name>
    <dbReference type="NCBI Taxonomy" id="1122930"/>
    <lineage>
        <taxon>Bacteria</taxon>
        <taxon>Bacillati</taxon>
        <taxon>Bacillota</taxon>
        <taxon>Clostridia</taxon>
        <taxon>Eubacteriales</taxon>
        <taxon>Oscillospiraceae</taxon>
        <taxon>Papillibacter</taxon>
    </lineage>
</organism>
<reference evidence="5 6" key="1">
    <citation type="submission" date="2017-04" db="EMBL/GenBank/DDBJ databases">
        <authorList>
            <person name="Afonso C.L."/>
            <person name="Miller P.J."/>
            <person name="Scott M.A."/>
            <person name="Spackman E."/>
            <person name="Goraichik I."/>
            <person name="Dimitrov K.M."/>
            <person name="Suarez D.L."/>
            <person name="Swayne D.E."/>
        </authorList>
    </citation>
    <scope>NUCLEOTIDE SEQUENCE [LARGE SCALE GENOMIC DNA]</scope>
    <source>
        <strain evidence="5 6">DSM 12816</strain>
    </source>
</reference>
<dbReference type="Proteomes" id="UP000192790">
    <property type="component" value="Unassembled WGS sequence"/>
</dbReference>
<dbReference type="PIRSF" id="PIRSF000858">
    <property type="entry name" value="SCOT-t"/>
    <property type="match status" value="1"/>
</dbReference>
<dbReference type="PANTHER" id="PTHR43293:SF1">
    <property type="entry name" value="ACETATE COA-TRANSFERASE YDIF"/>
    <property type="match status" value="1"/>
</dbReference>
<dbReference type="SUPFAM" id="SSF100950">
    <property type="entry name" value="NagB/RpiA/CoA transferase-like"/>
    <property type="match status" value="2"/>
</dbReference>
<dbReference type="Gene3D" id="3.40.1080.10">
    <property type="entry name" value="Glutaconate Coenzyme A-transferase"/>
    <property type="match status" value="2"/>
</dbReference>
<proteinExistence type="inferred from homology"/>
<evidence type="ECO:0000313" key="6">
    <source>
        <dbReference type="Proteomes" id="UP000192790"/>
    </source>
</evidence>
<dbReference type="STRING" id="1122930.SAMN02745168_0578"/>
<protein>
    <submittedName>
        <fullName evidence="5">Propionate CoA-transferase</fullName>
    </submittedName>
</protein>
<comment type="similarity">
    <text evidence="1 3">Belongs to the 3-oxoacid CoA-transferase family.</text>
</comment>
<evidence type="ECO:0000313" key="5">
    <source>
        <dbReference type="EMBL" id="SMC37941.1"/>
    </source>
</evidence>
<dbReference type="AlphaFoldDB" id="A0A1W1YQ67"/>
<dbReference type="GO" id="GO:0046952">
    <property type="term" value="P:ketone body catabolic process"/>
    <property type="evidence" value="ECO:0007669"/>
    <property type="project" value="InterPro"/>
</dbReference>
<dbReference type="InterPro" id="IPR004165">
    <property type="entry name" value="CoA_trans_fam_I"/>
</dbReference>
<evidence type="ECO:0000256" key="2">
    <source>
        <dbReference type="ARBA" id="ARBA00022679"/>
    </source>
</evidence>
<dbReference type="PANTHER" id="PTHR43293">
    <property type="entry name" value="ACETATE COA-TRANSFERASE YDIF"/>
    <property type="match status" value="1"/>
</dbReference>
<dbReference type="SMART" id="SM00882">
    <property type="entry name" value="CoA_trans"/>
    <property type="match status" value="2"/>
</dbReference>
<dbReference type="InterPro" id="IPR014388">
    <property type="entry name" value="3-oxoacid_CoA-transferase"/>
</dbReference>